<feature type="non-terminal residue" evidence="9">
    <location>
        <position position="87"/>
    </location>
</feature>
<dbReference type="PANTHER" id="PTHR14269">
    <property type="entry name" value="CDP-DIACYLGLYCEROL--GLYCEROL-3-PHOSPHATE 3-PHOSPHATIDYLTRANSFERASE-RELATED"/>
    <property type="match status" value="1"/>
</dbReference>
<dbReference type="PANTHER" id="PTHR14269:SF62">
    <property type="entry name" value="CDP-DIACYLGLYCEROL--GLYCEROL-3-PHOSPHATE 3-PHOSPHATIDYLTRANSFERASE 1, CHLOROPLASTIC"/>
    <property type="match status" value="1"/>
</dbReference>
<accession>T1BPS6</accession>
<evidence type="ECO:0000256" key="8">
    <source>
        <dbReference type="ARBA" id="ARBA00023264"/>
    </source>
</evidence>
<dbReference type="InterPro" id="IPR050324">
    <property type="entry name" value="CDP-alcohol_PTase-I"/>
</dbReference>
<dbReference type="Gene3D" id="1.20.120.1760">
    <property type="match status" value="1"/>
</dbReference>
<name>T1BPS6_9ZZZZ</name>
<evidence type="ECO:0000313" key="9">
    <source>
        <dbReference type="EMBL" id="EQD71862.1"/>
    </source>
</evidence>
<sequence length="87" mass="9982">MFWHRPFWPNFLSSLRLVATLPLFVLIVENQFRWAWTVLAFAALTDVLDGWLAKRFDWQSAWGAFLDPLADKLMILGVFGALTLIGA</sequence>
<reference evidence="9" key="2">
    <citation type="journal article" date="2014" name="ISME J.">
        <title>Microbial stratification in low pH oxic and suboxic macroscopic growths along an acid mine drainage.</title>
        <authorList>
            <person name="Mendez-Garcia C."/>
            <person name="Mesa V."/>
            <person name="Sprenger R.R."/>
            <person name="Richter M."/>
            <person name="Diez M.S."/>
            <person name="Solano J."/>
            <person name="Bargiela R."/>
            <person name="Golyshina O.V."/>
            <person name="Manteca A."/>
            <person name="Ramos J.L."/>
            <person name="Gallego J.R."/>
            <person name="Llorente I."/>
            <person name="Martins Dos Santos V.A."/>
            <person name="Jensen O.N."/>
            <person name="Pelaez A.I."/>
            <person name="Sanchez J."/>
            <person name="Ferrer M."/>
        </authorList>
    </citation>
    <scope>NUCLEOTIDE SEQUENCE</scope>
</reference>
<dbReference type="EMBL" id="AUZY01002650">
    <property type="protein sequence ID" value="EQD71862.1"/>
    <property type="molecule type" value="Genomic_DNA"/>
</dbReference>
<evidence type="ECO:0000256" key="2">
    <source>
        <dbReference type="ARBA" id="ARBA00022516"/>
    </source>
</evidence>
<evidence type="ECO:0000256" key="6">
    <source>
        <dbReference type="ARBA" id="ARBA00023136"/>
    </source>
</evidence>
<evidence type="ECO:0000256" key="5">
    <source>
        <dbReference type="ARBA" id="ARBA00023098"/>
    </source>
</evidence>
<dbReference type="AlphaFoldDB" id="T1BPS6"/>
<keyword evidence="2" id="KW-0444">Lipid biosynthesis</keyword>
<dbReference type="InterPro" id="IPR043130">
    <property type="entry name" value="CDP-OH_PTrfase_TM_dom"/>
</dbReference>
<keyword evidence="5" id="KW-0443">Lipid metabolism</keyword>
<evidence type="ECO:0000256" key="3">
    <source>
        <dbReference type="ARBA" id="ARBA00022692"/>
    </source>
</evidence>
<evidence type="ECO:0000256" key="7">
    <source>
        <dbReference type="ARBA" id="ARBA00023209"/>
    </source>
</evidence>
<comment type="subcellular location">
    <subcellularLocation>
        <location evidence="1">Membrane</location>
        <topology evidence="1">Multi-pass membrane protein</topology>
    </subcellularLocation>
</comment>
<dbReference type="GO" id="GO:0046474">
    <property type="term" value="P:glycerophospholipid biosynthetic process"/>
    <property type="evidence" value="ECO:0007669"/>
    <property type="project" value="TreeGrafter"/>
</dbReference>
<organism evidence="9">
    <name type="scientific">mine drainage metagenome</name>
    <dbReference type="NCBI Taxonomy" id="410659"/>
    <lineage>
        <taxon>unclassified sequences</taxon>
        <taxon>metagenomes</taxon>
        <taxon>ecological metagenomes</taxon>
    </lineage>
</organism>
<dbReference type="GO" id="GO:0016020">
    <property type="term" value="C:membrane"/>
    <property type="evidence" value="ECO:0007669"/>
    <property type="project" value="UniProtKB-SubCell"/>
</dbReference>
<reference evidence="9" key="1">
    <citation type="submission" date="2013-08" db="EMBL/GenBank/DDBJ databases">
        <authorList>
            <person name="Mendez C."/>
            <person name="Richter M."/>
            <person name="Ferrer M."/>
            <person name="Sanchez J."/>
        </authorList>
    </citation>
    <scope>NUCLEOTIDE SEQUENCE</scope>
</reference>
<comment type="caution">
    <text evidence="9">The sequence shown here is derived from an EMBL/GenBank/DDBJ whole genome shotgun (WGS) entry which is preliminary data.</text>
</comment>
<keyword evidence="8" id="KW-1208">Phospholipid metabolism</keyword>
<keyword evidence="3" id="KW-0812">Transmembrane</keyword>
<proteinExistence type="predicted"/>
<evidence type="ECO:0000256" key="4">
    <source>
        <dbReference type="ARBA" id="ARBA00022989"/>
    </source>
</evidence>
<evidence type="ECO:0000256" key="1">
    <source>
        <dbReference type="ARBA" id="ARBA00004141"/>
    </source>
</evidence>
<dbReference type="InterPro" id="IPR000462">
    <property type="entry name" value="CDP-OH_P_trans"/>
</dbReference>
<dbReference type="GO" id="GO:0016780">
    <property type="term" value="F:phosphotransferase activity, for other substituted phosphate groups"/>
    <property type="evidence" value="ECO:0007669"/>
    <property type="project" value="InterPro"/>
</dbReference>
<keyword evidence="6" id="KW-0472">Membrane</keyword>
<gene>
    <name evidence="9" type="ORF">B1B_04213</name>
</gene>
<keyword evidence="4" id="KW-1133">Transmembrane helix</keyword>
<protein>
    <submittedName>
        <fullName evidence="9">Phosphatidylglycerophosphate synthase</fullName>
    </submittedName>
</protein>
<keyword evidence="7" id="KW-0594">Phospholipid biosynthesis</keyword>
<dbReference type="Pfam" id="PF01066">
    <property type="entry name" value="CDP-OH_P_transf"/>
    <property type="match status" value="1"/>
</dbReference>